<evidence type="ECO:0000313" key="3">
    <source>
        <dbReference type="Proteomes" id="UP000001075"/>
    </source>
</evidence>
<gene>
    <name evidence="2" type="ORF">I79_012051</name>
</gene>
<dbReference type="AlphaFoldDB" id="G3HMS9"/>
<dbReference type="Proteomes" id="UP000001075">
    <property type="component" value="Unassembled WGS sequence"/>
</dbReference>
<feature type="region of interest" description="Disordered" evidence="1">
    <location>
        <begin position="1"/>
        <end position="38"/>
    </location>
</feature>
<proteinExistence type="predicted"/>
<dbReference type="InParanoid" id="G3HMS9"/>
<reference evidence="3" key="1">
    <citation type="journal article" date="2011" name="Nat. Biotechnol.">
        <title>The genomic sequence of the Chinese hamster ovary (CHO)-K1 cell line.</title>
        <authorList>
            <person name="Xu X."/>
            <person name="Nagarajan H."/>
            <person name="Lewis N.E."/>
            <person name="Pan S."/>
            <person name="Cai Z."/>
            <person name="Liu X."/>
            <person name="Chen W."/>
            <person name="Xie M."/>
            <person name="Wang W."/>
            <person name="Hammond S."/>
            <person name="Andersen M.R."/>
            <person name="Neff N."/>
            <person name="Passarelli B."/>
            <person name="Koh W."/>
            <person name="Fan H.C."/>
            <person name="Wang J."/>
            <person name="Gui Y."/>
            <person name="Lee K.H."/>
            <person name="Betenbaugh M.J."/>
            <person name="Quake S.R."/>
            <person name="Famili I."/>
            <person name="Palsson B.O."/>
            <person name="Wang J."/>
        </authorList>
    </citation>
    <scope>NUCLEOTIDE SEQUENCE [LARGE SCALE GENOMIC DNA]</scope>
    <source>
        <strain evidence="3">CHO K1 cell line</strain>
    </source>
</reference>
<protein>
    <submittedName>
        <fullName evidence="2">Uncharacterized protein</fullName>
    </submittedName>
</protein>
<accession>G3HMS9</accession>
<dbReference type="EMBL" id="JH000523">
    <property type="protein sequence ID" value="EGW10127.1"/>
    <property type="molecule type" value="Genomic_DNA"/>
</dbReference>
<organism evidence="2 3">
    <name type="scientific">Cricetulus griseus</name>
    <name type="common">Chinese hamster</name>
    <name type="synonym">Cricetulus barabensis griseus</name>
    <dbReference type="NCBI Taxonomy" id="10029"/>
    <lineage>
        <taxon>Eukaryota</taxon>
        <taxon>Metazoa</taxon>
        <taxon>Chordata</taxon>
        <taxon>Craniata</taxon>
        <taxon>Vertebrata</taxon>
        <taxon>Euteleostomi</taxon>
        <taxon>Mammalia</taxon>
        <taxon>Eutheria</taxon>
        <taxon>Euarchontoglires</taxon>
        <taxon>Glires</taxon>
        <taxon>Rodentia</taxon>
        <taxon>Myomorpha</taxon>
        <taxon>Muroidea</taxon>
        <taxon>Cricetidae</taxon>
        <taxon>Cricetinae</taxon>
        <taxon>Cricetulus</taxon>
    </lineage>
</organism>
<name>G3HMS9_CRIGR</name>
<evidence type="ECO:0000256" key="1">
    <source>
        <dbReference type="SAM" id="MobiDB-lite"/>
    </source>
</evidence>
<sequence length="77" mass="8396">MAKELPRSRTLLSLGCDSGSQEKEHRRQATQPPEKQGLFTASLRPDWYIVSFGSAGVTKQTQAKKLRGQPGVGGARL</sequence>
<evidence type="ECO:0000313" key="2">
    <source>
        <dbReference type="EMBL" id="EGW10127.1"/>
    </source>
</evidence>